<reference evidence="2" key="1">
    <citation type="journal article" date="2020" name="bioRxiv">
        <title>Chromosome-level reference genome of the European wasp spider Argiope bruennichi: a resource for studies on range expansion and evolutionary adaptation.</title>
        <authorList>
            <person name="Sheffer M.M."/>
            <person name="Hoppe A."/>
            <person name="Krehenwinkel H."/>
            <person name="Uhl G."/>
            <person name="Kuss A.W."/>
            <person name="Jensen L."/>
            <person name="Jensen C."/>
            <person name="Gillespie R.G."/>
            <person name="Hoff K.J."/>
            <person name="Prost S."/>
        </authorList>
    </citation>
    <scope>NUCLEOTIDE SEQUENCE</scope>
</reference>
<gene>
    <name evidence="2" type="ORF">HNY73_015470</name>
</gene>
<name>A0A8T0ETL8_ARGBR</name>
<protein>
    <submittedName>
        <fullName evidence="2">Uncharacterized protein</fullName>
    </submittedName>
</protein>
<feature type="compositionally biased region" description="Basic residues" evidence="1">
    <location>
        <begin position="14"/>
        <end position="27"/>
    </location>
</feature>
<reference evidence="2" key="2">
    <citation type="submission" date="2020-06" db="EMBL/GenBank/DDBJ databases">
        <authorList>
            <person name="Sheffer M."/>
        </authorList>
    </citation>
    <scope>NUCLEOTIDE SEQUENCE</scope>
</reference>
<accession>A0A8T0ETL8</accession>
<feature type="region of interest" description="Disordered" evidence="1">
    <location>
        <begin position="1"/>
        <end position="93"/>
    </location>
</feature>
<dbReference type="EMBL" id="JABXBU010002072">
    <property type="protein sequence ID" value="KAF8778778.1"/>
    <property type="molecule type" value="Genomic_DNA"/>
</dbReference>
<comment type="caution">
    <text evidence="2">The sequence shown here is derived from an EMBL/GenBank/DDBJ whole genome shotgun (WGS) entry which is preliminary data.</text>
</comment>
<keyword evidence="3" id="KW-1185">Reference proteome</keyword>
<feature type="compositionally biased region" description="Basic and acidic residues" evidence="1">
    <location>
        <begin position="74"/>
        <end position="84"/>
    </location>
</feature>
<evidence type="ECO:0000313" key="2">
    <source>
        <dbReference type="EMBL" id="KAF8778778.1"/>
    </source>
</evidence>
<feature type="compositionally biased region" description="Acidic residues" evidence="1">
    <location>
        <begin position="56"/>
        <end position="65"/>
    </location>
</feature>
<organism evidence="2 3">
    <name type="scientific">Argiope bruennichi</name>
    <name type="common">Wasp spider</name>
    <name type="synonym">Aranea bruennichi</name>
    <dbReference type="NCBI Taxonomy" id="94029"/>
    <lineage>
        <taxon>Eukaryota</taxon>
        <taxon>Metazoa</taxon>
        <taxon>Ecdysozoa</taxon>
        <taxon>Arthropoda</taxon>
        <taxon>Chelicerata</taxon>
        <taxon>Arachnida</taxon>
        <taxon>Araneae</taxon>
        <taxon>Araneomorphae</taxon>
        <taxon>Entelegynae</taxon>
        <taxon>Araneoidea</taxon>
        <taxon>Araneidae</taxon>
        <taxon>Argiope</taxon>
    </lineage>
</organism>
<feature type="compositionally biased region" description="Basic and acidic residues" evidence="1">
    <location>
        <begin position="1"/>
        <end position="12"/>
    </location>
</feature>
<evidence type="ECO:0000313" key="3">
    <source>
        <dbReference type="Proteomes" id="UP000807504"/>
    </source>
</evidence>
<dbReference type="AlphaFoldDB" id="A0A8T0ETL8"/>
<evidence type="ECO:0000256" key="1">
    <source>
        <dbReference type="SAM" id="MobiDB-lite"/>
    </source>
</evidence>
<proteinExistence type="predicted"/>
<sequence length="93" mass="10676">MEGTTEERDSSVSKRSKSTRQTRKPVKKTSNLRNQVDKERIPQESAVSPRCCPHEENDEDDETSANDDIQNESISKEGNAERSMNRKHRKKTS</sequence>
<dbReference type="Proteomes" id="UP000807504">
    <property type="component" value="Unassembled WGS sequence"/>
</dbReference>